<protein>
    <recommendedName>
        <fullName evidence="4">CXXC-20-CXXC protein</fullName>
    </recommendedName>
</protein>
<feature type="transmembrane region" description="Helical" evidence="1">
    <location>
        <begin position="44"/>
        <end position="61"/>
    </location>
</feature>
<organism evidence="2 3">
    <name type="scientific">Roseateles subflavus</name>
    <dbReference type="NCBI Taxonomy" id="3053353"/>
    <lineage>
        <taxon>Bacteria</taxon>
        <taxon>Pseudomonadati</taxon>
        <taxon>Pseudomonadota</taxon>
        <taxon>Betaproteobacteria</taxon>
        <taxon>Burkholderiales</taxon>
        <taxon>Sphaerotilaceae</taxon>
        <taxon>Roseateles</taxon>
    </lineage>
</organism>
<evidence type="ECO:0008006" key="4">
    <source>
        <dbReference type="Google" id="ProtNLM"/>
    </source>
</evidence>
<keyword evidence="1" id="KW-1133">Transmembrane helix</keyword>
<accession>A0ABT7LD26</accession>
<sequence length="124" mass="13598">MVCCPHCHRTSFTWRDKWRAAGRQRLLCPACQGACSVRAGSADAGLLWTVFVALMSGFAALHYQSSLPWGVGLLIWGLVLAWRVHRREVHPVSDQPGAARNPERAPALEAANATGLFAQITGWF</sequence>
<feature type="transmembrane region" description="Helical" evidence="1">
    <location>
        <begin position="67"/>
        <end position="84"/>
    </location>
</feature>
<keyword evidence="1" id="KW-0472">Membrane</keyword>
<dbReference type="EMBL" id="JASVDS010000001">
    <property type="protein sequence ID" value="MDL5030769.1"/>
    <property type="molecule type" value="Genomic_DNA"/>
</dbReference>
<gene>
    <name evidence="2" type="ORF">QRD43_02530</name>
</gene>
<evidence type="ECO:0000256" key="1">
    <source>
        <dbReference type="SAM" id="Phobius"/>
    </source>
</evidence>
<dbReference type="Proteomes" id="UP001238603">
    <property type="component" value="Unassembled WGS sequence"/>
</dbReference>
<proteinExistence type="predicted"/>
<comment type="caution">
    <text evidence="2">The sequence shown here is derived from an EMBL/GenBank/DDBJ whole genome shotgun (WGS) entry which is preliminary data.</text>
</comment>
<evidence type="ECO:0000313" key="3">
    <source>
        <dbReference type="Proteomes" id="UP001238603"/>
    </source>
</evidence>
<keyword evidence="3" id="KW-1185">Reference proteome</keyword>
<evidence type="ECO:0000313" key="2">
    <source>
        <dbReference type="EMBL" id="MDL5030769.1"/>
    </source>
</evidence>
<reference evidence="2 3" key="1">
    <citation type="submission" date="2023-06" db="EMBL/GenBank/DDBJ databases">
        <title>Pelomonas sp. APW6 16S ribosomal RNA gene genome sequencing and assembly.</title>
        <authorList>
            <person name="Woo H."/>
        </authorList>
    </citation>
    <scope>NUCLEOTIDE SEQUENCE [LARGE SCALE GENOMIC DNA]</scope>
    <source>
        <strain evidence="2 3">APW6</strain>
    </source>
</reference>
<name>A0ABT7LD26_9BURK</name>
<dbReference type="RefSeq" id="WP_285980896.1">
    <property type="nucleotide sequence ID" value="NZ_JASVDS010000001.1"/>
</dbReference>
<keyword evidence="1" id="KW-0812">Transmembrane</keyword>